<evidence type="ECO:0000259" key="2">
    <source>
        <dbReference type="PROSITE" id="PS51096"/>
    </source>
</evidence>
<dbReference type="SUPFAM" id="SSF53062">
    <property type="entry name" value="PTS system fructose IIA component-like"/>
    <property type="match status" value="1"/>
</dbReference>
<proteinExistence type="predicted"/>
<evidence type="ECO:0000313" key="4">
    <source>
        <dbReference type="Proteomes" id="UP000287857"/>
    </source>
</evidence>
<dbReference type="Gene3D" id="3.40.50.510">
    <property type="entry name" value="Phosphotransferase system, mannose-type IIA component"/>
    <property type="match status" value="1"/>
</dbReference>
<dbReference type="InterPro" id="IPR004701">
    <property type="entry name" value="PTS_EIIA_man-typ"/>
</dbReference>
<dbReference type="EMBL" id="NGJS01000001">
    <property type="protein sequence ID" value="RSU00648.1"/>
    <property type="molecule type" value="Genomic_DNA"/>
</dbReference>
<dbReference type="OrthoDB" id="6578004at2"/>
<protein>
    <submittedName>
        <fullName evidence="3">PTS fructose IIA subunit</fullName>
    </submittedName>
</protein>
<dbReference type="Proteomes" id="UP000287857">
    <property type="component" value="Unassembled WGS sequence"/>
</dbReference>
<dbReference type="InterPro" id="IPR051471">
    <property type="entry name" value="Bacterial_PTS_sugar_comp"/>
</dbReference>
<keyword evidence="4" id="KW-1185">Reference proteome</keyword>
<dbReference type="GO" id="GO:0009401">
    <property type="term" value="P:phosphoenolpyruvate-dependent sugar phosphotransferase system"/>
    <property type="evidence" value="ECO:0007669"/>
    <property type="project" value="InterPro"/>
</dbReference>
<sequence length="139" mass="16047">MRKIICFSHGNLARGMTETVKMIAGNFDNIDYYCAYVREDEDIEKEIDRIILENQENELFIVSDIFGGSVNNEWIKRINKGEKIHLIAGMNLAFVIELLVLINDSKMKGAEVVQKAMTSARENFVYCNQLQMDLEEDDF</sequence>
<dbReference type="RefSeq" id="WP_002350310.1">
    <property type="nucleotide sequence ID" value="NZ_NGJS01000001.1"/>
</dbReference>
<gene>
    <name evidence="3" type="ORF">CBF37_01150</name>
</gene>
<feature type="domain" description="PTS EIIA type-4" evidence="2">
    <location>
        <begin position="1"/>
        <end position="124"/>
    </location>
</feature>
<reference evidence="3 4" key="1">
    <citation type="submission" date="2017-05" db="EMBL/GenBank/DDBJ databases">
        <title>Vagococcus spp. assemblies.</title>
        <authorList>
            <person name="Gulvik C.A."/>
        </authorList>
    </citation>
    <scope>NUCLEOTIDE SEQUENCE [LARGE SCALE GENOMIC DNA]</scope>
    <source>
        <strain evidence="3 4">SS1995</strain>
    </source>
</reference>
<dbReference type="InterPro" id="IPR036662">
    <property type="entry name" value="PTS_EIIA_man-typ_sf"/>
</dbReference>
<dbReference type="GO" id="GO:0016740">
    <property type="term" value="F:transferase activity"/>
    <property type="evidence" value="ECO:0007669"/>
    <property type="project" value="UniProtKB-KW"/>
</dbReference>
<name>A0A430A2H6_9ENTE</name>
<dbReference type="Pfam" id="PF03610">
    <property type="entry name" value="EIIA-man"/>
    <property type="match status" value="1"/>
</dbReference>
<evidence type="ECO:0000256" key="1">
    <source>
        <dbReference type="ARBA" id="ARBA00022679"/>
    </source>
</evidence>
<evidence type="ECO:0000313" key="3">
    <source>
        <dbReference type="EMBL" id="RSU00648.1"/>
    </source>
</evidence>
<keyword evidence="1" id="KW-0808">Transferase</keyword>
<organism evidence="3 4">
    <name type="scientific">Vagococcus vulneris</name>
    <dbReference type="NCBI Taxonomy" id="1977869"/>
    <lineage>
        <taxon>Bacteria</taxon>
        <taxon>Bacillati</taxon>
        <taxon>Bacillota</taxon>
        <taxon>Bacilli</taxon>
        <taxon>Lactobacillales</taxon>
        <taxon>Enterococcaceae</taxon>
        <taxon>Vagococcus</taxon>
    </lineage>
</organism>
<dbReference type="PANTHER" id="PTHR33799:SF1">
    <property type="entry name" value="PTS SYSTEM MANNOSE-SPECIFIC EIIAB COMPONENT-RELATED"/>
    <property type="match status" value="1"/>
</dbReference>
<comment type="caution">
    <text evidence="3">The sequence shown here is derived from an EMBL/GenBank/DDBJ whole genome shotgun (WGS) entry which is preliminary data.</text>
</comment>
<dbReference type="PROSITE" id="PS51096">
    <property type="entry name" value="PTS_EIIA_TYPE_4"/>
    <property type="match status" value="1"/>
</dbReference>
<dbReference type="AlphaFoldDB" id="A0A430A2H6"/>
<accession>A0A430A2H6</accession>
<dbReference type="PANTHER" id="PTHR33799">
    <property type="entry name" value="PTS PERMEASE-RELATED-RELATED"/>
    <property type="match status" value="1"/>
</dbReference>
<dbReference type="GO" id="GO:0016020">
    <property type="term" value="C:membrane"/>
    <property type="evidence" value="ECO:0007669"/>
    <property type="project" value="InterPro"/>
</dbReference>